<dbReference type="AlphaFoldDB" id="A0A066YIM7"/>
<reference evidence="1 2" key="1">
    <citation type="submission" date="2014-05" db="EMBL/GenBank/DDBJ databases">
        <title>Draft Genome Sequence of Kitasatospora cheerisanensis KCTC 2395.</title>
        <authorList>
            <person name="Nam D.H."/>
        </authorList>
    </citation>
    <scope>NUCLEOTIDE SEQUENCE [LARGE SCALE GENOMIC DNA]</scope>
    <source>
        <strain evidence="1 2">KCTC 2395</strain>
    </source>
</reference>
<dbReference type="HOGENOM" id="CLU_2142537_0_0_11"/>
<evidence type="ECO:0000313" key="1">
    <source>
        <dbReference type="EMBL" id="KDN81012.1"/>
    </source>
</evidence>
<gene>
    <name evidence="1" type="ORF">KCH_71060</name>
</gene>
<protein>
    <submittedName>
        <fullName evidence="1">Uncharacterized protein</fullName>
    </submittedName>
</protein>
<name>A0A066YIM7_9ACTN</name>
<dbReference type="EMBL" id="JNBY01000155">
    <property type="protein sequence ID" value="KDN81012.1"/>
    <property type="molecule type" value="Genomic_DNA"/>
</dbReference>
<organism evidence="1 2">
    <name type="scientific">Kitasatospora cheerisanensis KCTC 2395</name>
    <dbReference type="NCBI Taxonomy" id="1348663"/>
    <lineage>
        <taxon>Bacteria</taxon>
        <taxon>Bacillati</taxon>
        <taxon>Actinomycetota</taxon>
        <taxon>Actinomycetes</taxon>
        <taxon>Kitasatosporales</taxon>
        <taxon>Streptomycetaceae</taxon>
        <taxon>Kitasatospora</taxon>
    </lineage>
</organism>
<evidence type="ECO:0000313" key="2">
    <source>
        <dbReference type="Proteomes" id="UP000027178"/>
    </source>
</evidence>
<accession>A0A066YIM7</accession>
<dbReference type="Proteomes" id="UP000027178">
    <property type="component" value="Unassembled WGS sequence"/>
</dbReference>
<keyword evidence="2" id="KW-1185">Reference proteome</keyword>
<comment type="caution">
    <text evidence="1">The sequence shown here is derived from an EMBL/GenBank/DDBJ whole genome shotgun (WGS) entry which is preliminary data.</text>
</comment>
<dbReference type="eggNOG" id="ENOG5030EB5">
    <property type="taxonomic scope" value="Bacteria"/>
</dbReference>
<dbReference type="PATRIC" id="fig|1348663.4.peg.6875"/>
<sequence length="112" mass="11790">MEFLVEEVRQLRVLRLAHAPGGAAPAGSRAGDAVVYSSLLLSLAGTPALRALILLAQDWLARRNSGTIRIKVGDNELEIAAGRPRQTEAAIEAFTSLVAAAEAAAAQEQDDE</sequence>
<proteinExistence type="predicted"/>